<dbReference type="Gene3D" id="2.60.270.20">
    <property type="entry name" value="Cytolysin/lectin"/>
    <property type="match status" value="1"/>
</dbReference>
<keyword evidence="4" id="KW-0472">Membrane</keyword>
<keyword evidence="6" id="KW-0732">Signal</keyword>
<evidence type="ECO:0000256" key="5">
    <source>
        <dbReference type="ARBA" id="ARBA00023331"/>
    </source>
</evidence>
<evidence type="ECO:0000256" key="1">
    <source>
        <dbReference type="ARBA" id="ARBA00004175"/>
    </source>
</evidence>
<dbReference type="InterPro" id="IPR015926">
    <property type="entry name" value="Cytolysin/lectin"/>
</dbReference>
<keyword evidence="5" id="KW-0166">Nematocyst</keyword>
<organism evidence="7">
    <name type="scientific">Conus ermineus</name>
    <name type="common">Agate cone</name>
    <name type="synonym">Chelyconus ermineus</name>
    <dbReference type="NCBI Taxonomy" id="55423"/>
    <lineage>
        <taxon>Eukaryota</taxon>
        <taxon>Metazoa</taxon>
        <taxon>Spiralia</taxon>
        <taxon>Lophotrochozoa</taxon>
        <taxon>Mollusca</taxon>
        <taxon>Gastropoda</taxon>
        <taxon>Caenogastropoda</taxon>
        <taxon>Neogastropoda</taxon>
        <taxon>Conoidea</taxon>
        <taxon>Conidae</taxon>
        <taxon>Conus</taxon>
        <taxon>Chelyconus</taxon>
    </lineage>
</organism>
<dbReference type="AlphaFoldDB" id="A0A346CIV3"/>
<dbReference type="EMBL" id="MH360453">
    <property type="protein sequence ID" value="AXL95502.1"/>
    <property type="molecule type" value="mRNA"/>
</dbReference>
<feature type="chain" id="PRO_5016898576" evidence="6">
    <location>
        <begin position="29"/>
        <end position="240"/>
    </location>
</feature>
<accession>A0A346CIV3</accession>
<reference evidence="7" key="1">
    <citation type="journal article" date="2018" name="Genome Biol. Evol.">
        <title>Conotoxin diversity in Chelyconus ermineus (Born, 1778) and the convergent origin of piscivory in the Atlantic and Indo-Pacific cones.</title>
        <authorList>
            <person name="Abalde S."/>
            <person name="Tenorio M.J."/>
            <person name="Afonso C.M."/>
            <person name="Zardoya R."/>
        </authorList>
    </citation>
    <scope>NUCLEOTIDE SEQUENCE</scope>
    <source>
        <strain evidence="7">Cerm_165</strain>
    </source>
</reference>
<dbReference type="InterPro" id="IPR050677">
    <property type="entry name" value="Actinoporin_PFT"/>
</dbReference>
<evidence type="ECO:0000256" key="2">
    <source>
        <dbReference type="ARBA" id="ARBA00004532"/>
    </source>
</evidence>
<proteinExistence type="evidence at transcript level"/>
<sequence>MGVPFPALKTMVTVFLLLMGNMSPVVLQSSTPLSMVKAFAYEVVTPGSSLACNTVQDLVDTHHKVTVVIQVENWTRYCMMVPRLRIANDGASITNPVAILPGKREAFAVQMPSSGRKGVYGTVSWELIKANRRFVLMWSAPYDFNHYSNWLGLGMTGEGLVDVAAGNTWFDQMYYNSSNASLKFVRKKFYYNVDPFIYSNKKFEAEGEMTNGHKVWVRVIVRPSSNNWEDLAYVIRQKLD</sequence>
<evidence type="ECO:0000256" key="6">
    <source>
        <dbReference type="SAM" id="SignalP"/>
    </source>
</evidence>
<evidence type="ECO:0000256" key="3">
    <source>
        <dbReference type="ARBA" id="ARBA00022537"/>
    </source>
</evidence>
<protein>
    <submittedName>
        <fullName evidence="7">Conoporin</fullName>
    </submittedName>
</protein>
<name>A0A346CIV3_CONER</name>
<dbReference type="PANTHER" id="PTHR40388">
    <property type="entry name" value="BRYOPORIN"/>
    <property type="match status" value="1"/>
</dbReference>
<feature type="signal peptide" evidence="6">
    <location>
        <begin position="1"/>
        <end position="28"/>
    </location>
</feature>
<evidence type="ECO:0000256" key="4">
    <source>
        <dbReference type="ARBA" id="ARBA00023298"/>
    </source>
</evidence>
<evidence type="ECO:0000313" key="7">
    <source>
        <dbReference type="EMBL" id="AXL95502.1"/>
    </source>
</evidence>
<dbReference type="GO" id="GO:0042151">
    <property type="term" value="C:nematocyst"/>
    <property type="evidence" value="ECO:0007669"/>
    <property type="project" value="UniProtKB-SubCell"/>
</dbReference>
<keyword evidence="3" id="KW-1052">Target cell membrane</keyword>
<dbReference type="SUPFAM" id="SSF63724">
    <property type="entry name" value="Cytolysin/lectin"/>
    <property type="match status" value="1"/>
</dbReference>
<keyword evidence="4" id="KW-1053">Target membrane</keyword>
<dbReference type="GO" id="GO:0044218">
    <property type="term" value="C:other organism cell membrane"/>
    <property type="evidence" value="ECO:0007669"/>
    <property type="project" value="UniProtKB-KW"/>
</dbReference>
<comment type="subcellular location">
    <subcellularLocation>
        <location evidence="2">Nematocyst</location>
    </subcellularLocation>
    <subcellularLocation>
        <location evidence="1">Target cell membrane</location>
    </subcellularLocation>
</comment>
<dbReference type="PANTHER" id="PTHR40388:SF1">
    <property type="entry name" value="BRYOPORIN"/>
    <property type="match status" value="1"/>
</dbReference>